<dbReference type="EMBL" id="CP000927">
    <property type="protein sequence ID" value="ABZ70330.1"/>
    <property type="molecule type" value="Genomic_DNA"/>
</dbReference>
<dbReference type="InterPro" id="IPR036291">
    <property type="entry name" value="NAD(P)-bd_dom_sf"/>
</dbReference>
<dbReference type="STRING" id="366602.Caul_1200"/>
<dbReference type="OrthoDB" id="9808276at2"/>
<feature type="domain" description="NAD-dependent epimerase/dehydratase" evidence="2">
    <location>
        <begin position="97"/>
        <end position="208"/>
    </location>
</feature>
<dbReference type="Gene3D" id="3.40.50.720">
    <property type="entry name" value="NAD(P)-binding Rossmann-like Domain"/>
    <property type="match status" value="1"/>
</dbReference>
<proteinExistence type="predicted"/>
<gene>
    <name evidence="4" type="ordered locus">Caul_1200</name>
</gene>
<dbReference type="Pfam" id="PF13460">
    <property type="entry name" value="NAD_binding_10"/>
    <property type="match status" value="1"/>
</dbReference>
<dbReference type="InterPro" id="IPR016040">
    <property type="entry name" value="NAD(P)-bd_dom"/>
</dbReference>
<dbReference type="eggNOG" id="COG0451">
    <property type="taxonomic scope" value="Bacteria"/>
</dbReference>
<feature type="domain" description="NAD(P)-binding" evidence="3">
    <location>
        <begin position="9"/>
        <end position="89"/>
    </location>
</feature>
<accession>B0SY07</accession>
<organism evidence="4">
    <name type="scientific">Caulobacter sp. (strain K31)</name>
    <dbReference type="NCBI Taxonomy" id="366602"/>
    <lineage>
        <taxon>Bacteria</taxon>
        <taxon>Pseudomonadati</taxon>
        <taxon>Pseudomonadota</taxon>
        <taxon>Alphaproteobacteria</taxon>
        <taxon>Caulobacterales</taxon>
        <taxon>Caulobacteraceae</taxon>
        <taxon>Caulobacter</taxon>
    </lineage>
</organism>
<evidence type="ECO:0000259" key="2">
    <source>
        <dbReference type="Pfam" id="PF01370"/>
    </source>
</evidence>
<dbReference type="KEGG" id="cak:Caul_1200"/>
<reference evidence="4" key="1">
    <citation type="submission" date="2008-01" db="EMBL/GenBank/DDBJ databases">
        <title>Complete sequence of chromosome of Caulobacter sp. K31.</title>
        <authorList>
            <consortium name="US DOE Joint Genome Institute"/>
            <person name="Copeland A."/>
            <person name="Lucas S."/>
            <person name="Lapidus A."/>
            <person name="Barry K."/>
            <person name="Glavina del Rio T."/>
            <person name="Dalin E."/>
            <person name="Tice H."/>
            <person name="Pitluck S."/>
            <person name="Bruce D."/>
            <person name="Goodwin L."/>
            <person name="Thompson L.S."/>
            <person name="Brettin T."/>
            <person name="Detter J.C."/>
            <person name="Han C."/>
            <person name="Schmutz J."/>
            <person name="Larimer F."/>
            <person name="Land M."/>
            <person name="Hauser L."/>
            <person name="Kyrpides N."/>
            <person name="Kim E."/>
            <person name="Stephens C."/>
            <person name="Richardson P."/>
        </authorList>
    </citation>
    <scope>NUCLEOTIDE SEQUENCE [LARGE SCALE GENOMIC DNA]</scope>
    <source>
        <strain evidence="4">K31</strain>
    </source>
</reference>
<keyword evidence="1" id="KW-0520">NAD</keyword>
<dbReference type="CDD" id="cd05266">
    <property type="entry name" value="SDR_a4"/>
    <property type="match status" value="1"/>
</dbReference>
<dbReference type="PANTHER" id="PTHR43574">
    <property type="entry name" value="EPIMERASE-RELATED"/>
    <property type="match status" value="1"/>
</dbReference>
<name>B0SY07_CAUSK</name>
<dbReference type="HOGENOM" id="CLU_007383_11_3_5"/>
<protein>
    <submittedName>
        <fullName evidence="4">NAD-dependent epimerase/dehydratase</fullName>
    </submittedName>
</protein>
<evidence type="ECO:0000256" key="1">
    <source>
        <dbReference type="ARBA" id="ARBA00023027"/>
    </source>
</evidence>
<evidence type="ECO:0000313" key="4">
    <source>
        <dbReference type="EMBL" id="ABZ70330.1"/>
    </source>
</evidence>
<sequence>MRLFVFGLGYVGQAFAEALIARGWSVVGATRDVDKARALRAKGIDTVDADDKAAMTTALTGVNAVLITAPPTADGCPGLEAVIPALAAAQAFPDWIGYLSTTGVYGDFEGRWVFESSPLKAQSVEGARRVGAERDWQEVGRGMGLTVTTFRLPGIYGPGRSALDRLRAGEGRRIVKPGQVFSRIHLDDIVSGLLASLDRPRAGGVYNLCDDEPAPPQDVMEHAARLLGVAVPPDLPFNELGLSPATRRFYAENKRVSNALAKAELGWRPKYPTYREGLAAILKGEGQSASQPKL</sequence>
<dbReference type="AlphaFoldDB" id="B0SY07"/>
<dbReference type="InterPro" id="IPR001509">
    <property type="entry name" value="Epimerase_deHydtase"/>
</dbReference>
<dbReference type="SUPFAM" id="SSF51735">
    <property type="entry name" value="NAD(P)-binding Rossmann-fold domains"/>
    <property type="match status" value="1"/>
</dbReference>
<evidence type="ECO:0000259" key="3">
    <source>
        <dbReference type="Pfam" id="PF13460"/>
    </source>
</evidence>
<dbReference type="Pfam" id="PF01370">
    <property type="entry name" value="Epimerase"/>
    <property type="match status" value="1"/>
</dbReference>